<feature type="compositionally biased region" description="Low complexity" evidence="1">
    <location>
        <begin position="932"/>
        <end position="943"/>
    </location>
</feature>
<feature type="compositionally biased region" description="Basic and acidic residues" evidence="1">
    <location>
        <begin position="250"/>
        <end position="261"/>
    </location>
</feature>
<dbReference type="CDD" id="cd00180">
    <property type="entry name" value="PKc"/>
    <property type="match status" value="1"/>
</dbReference>
<feature type="compositionally biased region" description="Basic and acidic residues" evidence="1">
    <location>
        <begin position="920"/>
        <end position="931"/>
    </location>
</feature>
<feature type="region of interest" description="Disordered" evidence="1">
    <location>
        <begin position="180"/>
        <end position="207"/>
    </location>
</feature>
<dbReference type="SMART" id="SM00220">
    <property type="entry name" value="S_TKc"/>
    <property type="match status" value="1"/>
</dbReference>
<gene>
    <name evidence="3" type="ORF">HO133_010167</name>
</gene>
<dbReference type="RefSeq" id="XP_037153839.1">
    <property type="nucleotide sequence ID" value="XM_037301022.1"/>
</dbReference>
<comment type="caution">
    <text evidence="3">The sequence shown here is derived from an EMBL/GenBank/DDBJ whole genome shotgun (WGS) entry which is preliminary data.</text>
</comment>
<name>A0A8H6CK37_9LECA</name>
<dbReference type="PANTHER" id="PTHR24359:SF37">
    <property type="entry name" value="PROTEIN KINASE DOMAIN-CONTAINING PROTEIN"/>
    <property type="match status" value="1"/>
</dbReference>
<dbReference type="PROSITE" id="PS50011">
    <property type="entry name" value="PROTEIN_KINASE_DOM"/>
    <property type="match status" value="1"/>
</dbReference>
<dbReference type="SUPFAM" id="SSF56112">
    <property type="entry name" value="Protein kinase-like (PK-like)"/>
    <property type="match status" value="1"/>
</dbReference>
<dbReference type="InterPro" id="IPR000719">
    <property type="entry name" value="Prot_kinase_dom"/>
</dbReference>
<dbReference type="AlphaFoldDB" id="A0A8H6CK37"/>
<accession>A0A8H6CK37</accession>
<protein>
    <recommendedName>
        <fullName evidence="2">Protein kinase domain-containing protein</fullName>
    </recommendedName>
</protein>
<evidence type="ECO:0000259" key="2">
    <source>
        <dbReference type="PROSITE" id="PS50011"/>
    </source>
</evidence>
<proteinExistence type="predicted"/>
<feature type="region of interest" description="Disordered" evidence="1">
    <location>
        <begin position="742"/>
        <end position="763"/>
    </location>
</feature>
<feature type="region of interest" description="Disordered" evidence="1">
    <location>
        <begin position="896"/>
        <end position="1001"/>
    </location>
</feature>
<dbReference type="GeneID" id="59338559"/>
<sequence length="1001" mass="113365">MDEKDSLRLADFEERQRLKDFEDRLMDILLIFDATRDTITSFLDRYQEFCIGCGSTSDDGGRMGSDFIVCALQERQKDVHSSRNKVKILHKKVQGTANLLSSLLDHGNGSSLKQLAEEARKENIAMRQLTEKSTKDAAAVKVLTIITLIYLPATVVSNKNKVLSPVSSASVQRTASFTMQEAPYGNARDPNGEPFAEPSEPFSRAPYDNNSIAEQTAASTGPQIVLHRSEGLEEPWRPAIQSSHSLGRSHSSEDTSSRESLDLDAPAVGDPPDAFDIPKSIKCFFHITFDGSTAPVAANSSAIDYTDPNSYQEVEKIALDHARGAPVAKQINFKYGNCTVIGDHVEKTGLPLTTREDWDGVCAILVNYWRSDPQRTLRVNIFRDYFSYRSRATSEASLAATKRQEIHSLIKYASEDKQYIPRTALMRFNSLENIREIIIQDNRLDMAPEEKEHFIQIVHSIAPRLLALCVYAKLKMECLNILLAKRFSDANLPQQRQDCCHDKCAPDFALLLSMRGCFTAARFDNVGEHQNFHRSDVIPINFIPVEEDQDEVMKAGRQRDLEKGIGNTSRVADEAKKNPDHHRLLKNKEADFALKEFKDRPPRVDDDFQRELKVLDELSKYPLRHIVTHRATWTQEGRYYMLFPYAQCNLRQYMEWIRFGAPKKENIMWLLRQFRGLAEALKDIHNLSGAGDLQSAPNLVTHSGGDRKAGYHHDLKPENILFYKVSGNFEISDFGSSKVHSYRSGSHNTKSGHGTVTYEPPEAAGETSRPYDVWSLGCVFLEILIWAVLGFPSVKKFGDERDDRRYPGSHVNIMKDDAFWQMLQNGDIMVRKPVETFTEILREKFLQQRDHPFMNVLDLVIRMLDTVKDTRILALDVYDTLDRIYKQKKIDLENVKDDSLPDNDDAQELSPYLPRLSLDPPDRRSPERTREGAAVAVRNAGNVPGDFLTASPMNSTSPHSPRVLHRWNSSASEFVGRSRNASIASSNMSTHGRHGSHDERN</sequence>
<keyword evidence="4" id="KW-1185">Reference proteome</keyword>
<dbReference type="Gene3D" id="1.10.510.10">
    <property type="entry name" value="Transferase(Phosphotransferase) domain 1"/>
    <property type="match status" value="1"/>
</dbReference>
<dbReference type="Proteomes" id="UP000593566">
    <property type="component" value="Unassembled WGS sequence"/>
</dbReference>
<dbReference type="GO" id="GO:0005524">
    <property type="term" value="F:ATP binding"/>
    <property type="evidence" value="ECO:0007669"/>
    <property type="project" value="InterPro"/>
</dbReference>
<evidence type="ECO:0000313" key="3">
    <source>
        <dbReference type="EMBL" id="KAF6224972.1"/>
    </source>
</evidence>
<dbReference type="Pfam" id="PF00069">
    <property type="entry name" value="Pkinase"/>
    <property type="match status" value="1"/>
</dbReference>
<feature type="compositionally biased region" description="Polar residues" evidence="1">
    <location>
        <begin position="979"/>
        <end position="990"/>
    </location>
</feature>
<evidence type="ECO:0000313" key="4">
    <source>
        <dbReference type="Proteomes" id="UP000593566"/>
    </source>
</evidence>
<dbReference type="InterPro" id="IPR011009">
    <property type="entry name" value="Kinase-like_dom_sf"/>
</dbReference>
<reference evidence="3 4" key="1">
    <citation type="journal article" date="2020" name="Genomics">
        <title>Complete, high-quality genomes from long-read metagenomic sequencing of two wolf lichen thalli reveals enigmatic genome architecture.</title>
        <authorList>
            <person name="McKenzie S.K."/>
            <person name="Walston R.F."/>
            <person name="Allen J.L."/>
        </authorList>
    </citation>
    <scope>NUCLEOTIDE SEQUENCE [LARGE SCALE GENOMIC DNA]</scope>
    <source>
        <strain evidence="3">WasteWater1</strain>
    </source>
</reference>
<organism evidence="3 4">
    <name type="scientific">Letharia lupina</name>
    <dbReference type="NCBI Taxonomy" id="560253"/>
    <lineage>
        <taxon>Eukaryota</taxon>
        <taxon>Fungi</taxon>
        <taxon>Dikarya</taxon>
        <taxon>Ascomycota</taxon>
        <taxon>Pezizomycotina</taxon>
        <taxon>Lecanoromycetes</taxon>
        <taxon>OSLEUM clade</taxon>
        <taxon>Lecanoromycetidae</taxon>
        <taxon>Lecanorales</taxon>
        <taxon>Lecanorineae</taxon>
        <taxon>Parmeliaceae</taxon>
        <taxon>Letharia</taxon>
    </lineage>
</organism>
<feature type="region of interest" description="Disordered" evidence="1">
    <location>
        <begin position="241"/>
        <end position="271"/>
    </location>
</feature>
<feature type="domain" description="Protein kinase" evidence="2">
    <location>
        <begin position="557"/>
        <end position="885"/>
    </location>
</feature>
<dbReference type="GO" id="GO:0004674">
    <property type="term" value="F:protein serine/threonine kinase activity"/>
    <property type="evidence" value="ECO:0007669"/>
    <property type="project" value="TreeGrafter"/>
</dbReference>
<dbReference type="PANTHER" id="PTHR24359">
    <property type="entry name" value="SERINE/THREONINE-PROTEIN KINASE SBK1"/>
    <property type="match status" value="1"/>
</dbReference>
<dbReference type="EMBL" id="JACCJB010000008">
    <property type="protein sequence ID" value="KAF6224972.1"/>
    <property type="molecule type" value="Genomic_DNA"/>
</dbReference>
<feature type="compositionally biased region" description="Polar residues" evidence="1">
    <location>
        <begin position="742"/>
        <end position="754"/>
    </location>
</feature>
<evidence type="ECO:0000256" key="1">
    <source>
        <dbReference type="SAM" id="MobiDB-lite"/>
    </source>
</evidence>